<reference evidence="2" key="2">
    <citation type="submission" date="2020-09" db="EMBL/GenBank/DDBJ databases">
        <authorList>
            <person name="Sun Q."/>
            <person name="Ohkuma M."/>
        </authorList>
    </citation>
    <scope>NUCLEOTIDE SEQUENCE</scope>
    <source>
        <strain evidence="2">JCM 4335</strain>
    </source>
</reference>
<proteinExistence type="predicted"/>
<feature type="transmembrane region" description="Helical" evidence="1">
    <location>
        <begin position="12"/>
        <end position="35"/>
    </location>
</feature>
<evidence type="ECO:0000313" key="3">
    <source>
        <dbReference type="Proteomes" id="UP000654123"/>
    </source>
</evidence>
<dbReference type="RefSeq" id="WP_189534528.1">
    <property type="nucleotide sequence ID" value="NZ_BMSV01000006.1"/>
</dbReference>
<feature type="transmembrane region" description="Helical" evidence="1">
    <location>
        <begin position="41"/>
        <end position="59"/>
    </location>
</feature>
<dbReference type="EMBL" id="BMSV01000006">
    <property type="protein sequence ID" value="GGQ11936.1"/>
    <property type="molecule type" value="Genomic_DNA"/>
</dbReference>
<reference evidence="2" key="1">
    <citation type="journal article" date="2014" name="Int. J. Syst. Evol. Microbiol.">
        <title>Complete genome sequence of Corynebacterium casei LMG S-19264T (=DSM 44701T), isolated from a smear-ripened cheese.</title>
        <authorList>
            <consortium name="US DOE Joint Genome Institute (JGI-PGF)"/>
            <person name="Walter F."/>
            <person name="Albersmeier A."/>
            <person name="Kalinowski J."/>
            <person name="Ruckert C."/>
        </authorList>
    </citation>
    <scope>NUCLEOTIDE SEQUENCE</scope>
    <source>
        <strain evidence="2">JCM 4335</strain>
    </source>
</reference>
<dbReference type="AlphaFoldDB" id="A0A918B1L2"/>
<keyword evidence="1" id="KW-1133">Transmembrane helix</keyword>
<dbReference type="Proteomes" id="UP000654123">
    <property type="component" value="Unassembled WGS sequence"/>
</dbReference>
<dbReference type="InterPro" id="IPR020246">
    <property type="entry name" value="Uncharacterised_SCO3924"/>
</dbReference>
<organism evidence="2 3">
    <name type="scientific">Streptomyces roseolilacinus</name>
    <dbReference type="NCBI Taxonomy" id="66904"/>
    <lineage>
        <taxon>Bacteria</taxon>
        <taxon>Bacillati</taxon>
        <taxon>Actinomycetota</taxon>
        <taxon>Actinomycetes</taxon>
        <taxon>Kitasatosporales</taxon>
        <taxon>Streptomycetaceae</taxon>
        <taxon>Streptomyces</taxon>
    </lineage>
</organism>
<keyword evidence="1" id="KW-0472">Membrane</keyword>
<gene>
    <name evidence="2" type="ORF">GCM10010249_33180</name>
</gene>
<dbReference type="Pfam" id="PF17260">
    <property type="entry name" value="DUF5326"/>
    <property type="match status" value="1"/>
</dbReference>
<accession>A0A918B1L2</accession>
<comment type="caution">
    <text evidence="2">The sequence shown here is derived from an EMBL/GenBank/DDBJ whole genome shotgun (WGS) entry which is preliminary data.</text>
</comment>
<name>A0A918B1L2_9ACTN</name>
<keyword evidence="3" id="KW-1185">Reference proteome</keyword>
<evidence type="ECO:0000313" key="2">
    <source>
        <dbReference type="EMBL" id="GGQ11936.1"/>
    </source>
</evidence>
<evidence type="ECO:0000256" key="1">
    <source>
        <dbReference type="SAM" id="Phobius"/>
    </source>
</evidence>
<sequence length="73" mass="7847">MAVRGLLTGLPWWVKWVAIPVIAVVVFGSLIATAVYFVVSLLFKALVFVALVGGLVYAVRKFKGSSPSAHDGW</sequence>
<protein>
    <recommendedName>
        <fullName evidence="4">DUF5326 family protein</fullName>
    </recommendedName>
</protein>
<evidence type="ECO:0008006" key="4">
    <source>
        <dbReference type="Google" id="ProtNLM"/>
    </source>
</evidence>
<keyword evidence="1" id="KW-0812">Transmembrane</keyword>